<evidence type="ECO:0000259" key="1">
    <source>
        <dbReference type="PROSITE" id="PS50181"/>
    </source>
</evidence>
<dbReference type="Gene3D" id="1.20.1280.50">
    <property type="match status" value="1"/>
</dbReference>
<evidence type="ECO:0000313" key="2">
    <source>
        <dbReference type="Proteomes" id="UP000813463"/>
    </source>
</evidence>
<dbReference type="SUPFAM" id="SSF81383">
    <property type="entry name" value="F-box domain"/>
    <property type="match status" value="1"/>
</dbReference>
<dbReference type="InterPro" id="IPR001810">
    <property type="entry name" value="F-box_dom"/>
</dbReference>
<proteinExistence type="predicted"/>
<dbReference type="PANTHER" id="PTHR31672:SF13">
    <property type="entry name" value="F-BOX PROTEIN CPR30-LIKE"/>
    <property type="match status" value="1"/>
</dbReference>
<dbReference type="Pfam" id="PF00646">
    <property type="entry name" value="F-box"/>
    <property type="match status" value="1"/>
</dbReference>
<dbReference type="GeneID" id="130463265"/>
<protein>
    <submittedName>
        <fullName evidence="3">F-box/kelch-repeat protein At3g23880-like</fullName>
    </submittedName>
</protein>
<name>A0ABM3QY71_SPIOL</name>
<dbReference type="InterPro" id="IPR036047">
    <property type="entry name" value="F-box-like_dom_sf"/>
</dbReference>
<evidence type="ECO:0000313" key="3">
    <source>
        <dbReference type="RefSeq" id="XP_056688323.1"/>
    </source>
</evidence>
<reference evidence="3" key="2">
    <citation type="submission" date="2025-08" db="UniProtKB">
        <authorList>
            <consortium name="RefSeq"/>
        </authorList>
    </citation>
    <scope>IDENTIFICATION</scope>
    <source>
        <tissue evidence="3">Leaf</tissue>
    </source>
</reference>
<accession>A0ABM3QY71</accession>
<dbReference type="InterPro" id="IPR050796">
    <property type="entry name" value="SCF_F-box_component"/>
</dbReference>
<dbReference type="CDD" id="cd22157">
    <property type="entry name" value="F-box_AtFBW1-like"/>
    <property type="match status" value="1"/>
</dbReference>
<dbReference type="InterPro" id="IPR017451">
    <property type="entry name" value="F-box-assoc_interact_dom"/>
</dbReference>
<dbReference type="Proteomes" id="UP000813463">
    <property type="component" value="Chromosome 1"/>
</dbReference>
<organism evidence="2 3">
    <name type="scientific">Spinacia oleracea</name>
    <name type="common">Spinach</name>
    <dbReference type="NCBI Taxonomy" id="3562"/>
    <lineage>
        <taxon>Eukaryota</taxon>
        <taxon>Viridiplantae</taxon>
        <taxon>Streptophyta</taxon>
        <taxon>Embryophyta</taxon>
        <taxon>Tracheophyta</taxon>
        <taxon>Spermatophyta</taxon>
        <taxon>Magnoliopsida</taxon>
        <taxon>eudicotyledons</taxon>
        <taxon>Gunneridae</taxon>
        <taxon>Pentapetalae</taxon>
        <taxon>Caryophyllales</taxon>
        <taxon>Chenopodiaceae</taxon>
        <taxon>Chenopodioideae</taxon>
        <taxon>Anserineae</taxon>
        <taxon>Spinacia</taxon>
    </lineage>
</organism>
<dbReference type="NCBIfam" id="TIGR01640">
    <property type="entry name" value="F_box_assoc_1"/>
    <property type="match status" value="1"/>
</dbReference>
<dbReference type="SMART" id="SM00256">
    <property type="entry name" value="FBOX"/>
    <property type="match status" value="1"/>
</dbReference>
<dbReference type="PANTHER" id="PTHR31672">
    <property type="entry name" value="BNACNNG10540D PROTEIN"/>
    <property type="match status" value="1"/>
</dbReference>
<reference evidence="2" key="1">
    <citation type="journal article" date="2021" name="Nat. Commun.">
        <title>Genomic analyses provide insights into spinach domestication and the genetic basis of agronomic traits.</title>
        <authorList>
            <person name="Cai X."/>
            <person name="Sun X."/>
            <person name="Xu C."/>
            <person name="Sun H."/>
            <person name="Wang X."/>
            <person name="Ge C."/>
            <person name="Zhang Z."/>
            <person name="Wang Q."/>
            <person name="Fei Z."/>
            <person name="Jiao C."/>
            <person name="Wang Q."/>
        </authorList>
    </citation>
    <scope>NUCLEOTIDE SEQUENCE [LARGE SCALE GENOMIC DNA]</scope>
    <source>
        <strain evidence="2">cv. Varoflay</strain>
    </source>
</reference>
<gene>
    <name evidence="3" type="primary">LOC130463265</name>
</gene>
<dbReference type="Pfam" id="PF08268">
    <property type="entry name" value="FBA_3"/>
    <property type="match status" value="1"/>
</dbReference>
<dbReference type="PROSITE" id="PS50181">
    <property type="entry name" value="FBOX"/>
    <property type="match status" value="1"/>
</dbReference>
<keyword evidence="2" id="KW-1185">Reference proteome</keyword>
<dbReference type="RefSeq" id="XP_056688323.1">
    <property type="nucleotide sequence ID" value="XM_056832345.1"/>
</dbReference>
<feature type="domain" description="F-box" evidence="1">
    <location>
        <begin position="9"/>
        <end position="56"/>
    </location>
</feature>
<dbReference type="InterPro" id="IPR013187">
    <property type="entry name" value="F-box-assoc_dom_typ3"/>
</dbReference>
<sequence>MRNHKEIRKSDSEYIPLHLCEEILARLPVKDLLRFRYVCKSWCSIIDSSVFTYMHLKLYKNNNHHENNLVLCSEYNQKQKTLYLRRINTFRQIGERIETHQNSLLRGSCKGLLLTEKEDMRLWNFSIRKFLILPHCPIQDNVTYVVLGFAPSTNDYKVVAFTYDSMAVYSLHDHRWKVKNNMTIMNPMWHVRPKLYYKDVIFVENAVYWFEFSNRFKEEYQQNHIVSFDFDVEAINLLVLPDKIIGKEIIARFLCSINDLLAVFCVSIESTCIWILEKDRGNGKAPWRQWHSGETNVDFCELIHRYYLHSNILYLQDINTFFIGFNGQLISYNIKNNKFQYVMKKFYGDVDTYVESLVSHTDSKWSDAYIRPRKVRKNSRQMQIQQDQNAS</sequence>